<dbReference type="EMBL" id="JAATJV010277623">
    <property type="protein sequence ID" value="MBZ3876585.1"/>
    <property type="molecule type" value="Genomic_DNA"/>
</dbReference>
<organism evidence="1 2">
    <name type="scientific">Sciurus carolinensis</name>
    <name type="common">Eastern gray squirrel</name>
    <dbReference type="NCBI Taxonomy" id="30640"/>
    <lineage>
        <taxon>Eukaryota</taxon>
        <taxon>Metazoa</taxon>
        <taxon>Chordata</taxon>
        <taxon>Craniata</taxon>
        <taxon>Vertebrata</taxon>
        <taxon>Euteleostomi</taxon>
        <taxon>Mammalia</taxon>
        <taxon>Eutheria</taxon>
        <taxon>Euarchontoglires</taxon>
        <taxon>Glires</taxon>
        <taxon>Rodentia</taxon>
        <taxon>Sciuromorpha</taxon>
        <taxon>Sciuridae</taxon>
        <taxon>Sciurinae</taxon>
        <taxon>Sciurini</taxon>
        <taxon>Sciurus</taxon>
    </lineage>
</organism>
<accession>A0AA41SXD1</accession>
<evidence type="ECO:0000313" key="2">
    <source>
        <dbReference type="Proteomes" id="UP001166674"/>
    </source>
</evidence>
<protein>
    <submittedName>
        <fullName evidence="1">Uncharacterized protein</fullName>
    </submittedName>
</protein>
<dbReference type="AlphaFoldDB" id="A0AA41SXD1"/>
<evidence type="ECO:0000313" key="1">
    <source>
        <dbReference type="EMBL" id="MBZ3876585.1"/>
    </source>
</evidence>
<comment type="caution">
    <text evidence="1">The sequence shown here is derived from an EMBL/GenBank/DDBJ whole genome shotgun (WGS) entry which is preliminary data.</text>
</comment>
<dbReference type="PANTHER" id="PTHR46104:SF1">
    <property type="entry name" value="GENE 9195-RELATED"/>
    <property type="match status" value="1"/>
</dbReference>
<name>A0AA41SXD1_SCICA</name>
<keyword evidence="2" id="KW-1185">Reference proteome</keyword>
<reference evidence="1" key="1">
    <citation type="submission" date="2020-03" db="EMBL/GenBank/DDBJ databases">
        <title>Studies in the Genomics of Life Span.</title>
        <authorList>
            <person name="Glass D."/>
        </authorList>
    </citation>
    <scope>NUCLEOTIDE SEQUENCE</scope>
    <source>
        <strain evidence="1">SUZIE</strain>
        <tissue evidence="1">Muscle</tissue>
    </source>
</reference>
<gene>
    <name evidence="1" type="ORF">SUZIE_138675</name>
</gene>
<sequence>MSSLEVSDILSPDQLFPGSGKVQLVQFGPHGVFGIIISSMEVLNNFLHEKPAISPLLQRHDRTTGLEHPNTDPYIPNPVICLTEGDMVLFQLHLHSYNRSASHYPVYQRQHLLNSNPPWDFGAFRRLDRLVQETQLNFSRFAYQFLDPGTYVFQDNGRPESITVVLVKEEGATCGPGLAPVQPSSPYQLHRLGVLRHRLLNLGPDWAAITGTDLDRTARTKGWAQSGKASSVCQLLCGYRHGSKESLRAQ</sequence>
<proteinExistence type="predicted"/>
<dbReference type="Proteomes" id="UP001166674">
    <property type="component" value="Unassembled WGS sequence"/>
</dbReference>
<dbReference type="PANTHER" id="PTHR46104">
    <property type="entry name" value="GENE 9195-RELATED-RELATED"/>
    <property type="match status" value="1"/>
</dbReference>